<dbReference type="AlphaFoldDB" id="A0A2N3LC88"/>
<name>A0A2N3LC88_9PROT</name>
<evidence type="ECO:0000313" key="4">
    <source>
        <dbReference type="Proteomes" id="UP000233332"/>
    </source>
</evidence>
<gene>
    <name evidence="3" type="ORF">COO92_03415</name>
</gene>
<dbReference type="InterPro" id="IPR000836">
    <property type="entry name" value="PRTase_dom"/>
</dbReference>
<evidence type="ECO:0000313" key="3">
    <source>
        <dbReference type="EMBL" id="PKR60402.1"/>
    </source>
</evidence>
<dbReference type="EMBL" id="NXGX01000001">
    <property type="protein sequence ID" value="PKR60402.1"/>
    <property type="molecule type" value="Genomic_DNA"/>
</dbReference>
<dbReference type="Pfam" id="PF18912">
    <property type="entry name" value="DZR_2"/>
    <property type="match status" value="1"/>
</dbReference>
<comment type="caution">
    <text evidence="3">The sequence shown here is derived from an EMBL/GenBank/DDBJ whole genome shotgun (WGS) entry which is preliminary data.</text>
</comment>
<feature type="domain" description="Double zinc ribbon" evidence="2">
    <location>
        <begin position="20"/>
        <end position="88"/>
    </location>
</feature>
<dbReference type="InterPro" id="IPR029057">
    <property type="entry name" value="PRTase-like"/>
</dbReference>
<dbReference type="Gene3D" id="3.40.50.2020">
    <property type="match status" value="1"/>
</dbReference>
<organism evidence="3 4">
    <name type="scientific">Thalassospira lohafexi</name>
    <dbReference type="NCBI Taxonomy" id="744227"/>
    <lineage>
        <taxon>Bacteria</taxon>
        <taxon>Pseudomonadati</taxon>
        <taxon>Pseudomonadota</taxon>
        <taxon>Alphaproteobacteria</taxon>
        <taxon>Rhodospirillales</taxon>
        <taxon>Thalassospiraceae</taxon>
        <taxon>Thalassospira</taxon>
    </lineage>
</organism>
<protein>
    <submittedName>
        <fullName evidence="3">Amidophosphoribosyltransferase</fullName>
    </submittedName>
</protein>
<dbReference type="PANTHER" id="PTHR47505:SF1">
    <property type="entry name" value="DNA UTILIZATION PROTEIN YHGH"/>
    <property type="match status" value="1"/>
</dbReference>
<reference evidence="3 4" key="1">
    <citation type="submission" date="2017-09" db="EMBL/GenBank/DDBJ databases">
        <title>Biodiversity and function of Thalassospira species in the particle-attached aromatic-hydrocarbon-degrading consortia from the surface seawater of the China South Sea.</title>
        <authorList>
            <person name="Dong C."/>
            <person name="Lai Q."/>
            <person name="Shao Z."/>
        </authorList>
    </citation>
    <scope>NUCLEOTIDE SEQUENCE [LARGE SCALE GENOMIC DNA]</scope>
    <source>
        <strain evidence="3 4">139Z-12</strain>
    </source>
</reference>
<evidence type="ECO:0000259" key="2">
    <source>
        <dbReference type="Pfam" id="PF18912"/>
    </source>
</evidence>
<accession>A0A2N3LC88</accession>
<dbReference type="GO" id="GO:0016757">
    <property type="term" value="F:glycosyltransferase activity"/>
    <property type="evidence" value="ECO:0007669"/>
    <property type="project" value="UniProtKB-KW"/>
</dbReference>
<dbReference type="PANTHER" id="PTHR47505">
    <property type="entry name" value="DNA UTILIZATION PROTEIN YHGH"/>
    <property type="match status" value="1"/>
</dbReference>
<sequence length="263" mass="28647">MGISSSQIGRVIGNVVQIGLRTVLPPRCGGCGEMTDTTHAVCAECWAGLRFITAPQCACCGYPFELDVSANIEAIDQNADGKTLCGNCHQKKPAYDQARAALVYDDHSREYLLRFKHADRTDLTPLLARWMFQAGHDMWGDATLILPVPLHRRRLLARRYNQSGLLAQRLSRHTGISWDGLVLRRDRNTRSLGGLGPSSRKREVGGAFRIDDARADRLGLAGANVVLVDDVLTTGATANACASSLKRAGVMHVSVITVARVVR</sequence>
<evidence type="ECO:0000256" key="1">
    <source>
        <dbReference type="ARBA" id="ARBA00008007"/>
    </source>
</evidence>
<keyword evidence="4" id="KW-1185">Reference proteome</keyword>
<keyword evidence="3" id="KW-0328">Glycosyltransferase</keyword>
<dbReference type="InterPro" id="IPR044005">
    <property type="entry name" value="DZR_2"/>
</dbReference>
<dbReference type="CDD" id="cd06223">
    <property type="entry name" value="PRTases_typeI"/>
    <property type="match status" value="1"/>
</dbReference>
<comment type="similarity">
    <text evidence="1">Belongs to the ComF/GntX family.</text>
</comment>
<dbReference type="SUPFAM" id="SSF53271">
    <property type="entry name" value="PRTase-like"/>
    <property type="match status" value="1"/>
</dbReference>
<dbReference type="Proteomes" id="UP000233332">
    <property type="component" value="Unassembled WGS sequence"/>
</dbReference>
<keyword evidence="3" id="KW-0808">Transferase</keyword>
<dbReference type="InterPro" id="IPR051910">
    <property type="entry name" value="ComF/GntX_DNA_util-trans"/>
</dbReference>
<proteinExistence type="inferred from homology"/>